<dbReference type="EMBL" id="CATNWA010014182">
    <property type="protein sequence ID" value="CAI9568669.1"/>
    <property type="molecule type" value="Genomic_DNA"/>
</dbReference>
<name>A0ABN9D9P8_9NEOB</name>
<evidence type="ECO:0000313" key="1">
    <source>
        <dbReference type="EMBL" id="CAI9568669.1"/>
    </source>
</evidence>
<sequence length="71" mass="8663">MNGPVVFWDLSHAPKDYDVVREDNFRLHRQLDRKWERVPVKFGYRPPQRCQSLMGRRLQRMFHFGWSSTLS</sequence>
<accession>A0ABN9D9P8</accession>
<comment type="caution">
    <text evidence="1">The sequence shown here is derived from an EMBL/GenBank/DDBJ whole genome shotgun (WGS) entry which is preliminary data.</text>
</comment>
<keyword evidence="2" id="KW-1185">Reference proteome</keyword>
<gene>
    <name evidence="1" type="ORF">SPARVUS_LOCUS6771116</name>
</gene>
<organism evidence="1 2">
    <name type="scientific">Staurois parvus</name>
    <dbReference type="NCBI Taxonomy" id="386267"/>
    <lineage>
        <taxon>Eukaryota</taxon>
        <taxon>Metazoa</taxon>
        <taxon>Chordata</taxon>
        <taxon>Craniata</taxon>
        <taxon>Vertebrata</taxon>
        <taxon>Euteleostomi</taxon>
        <taxon>Amphibia</taxon>
        <taxon>Batrachia</taxon>
        <taxon>Anura</taxon>
        <taxon>Neobatrachia</taxon>
        <taxon>Ranoidea</taxon>
        <taxon>Ranidae</taxon>
        <taxon>Staurois</taxon>
    </lineage>
</organism>
<feature type="non-terminal residue" evidence="1">
    <location>
        <position position="71"/>
    </location>
</feature>
<evidence type="ECO:0000313" key="2">
    <source>
        <dbReference type="Proteomes" id="UP001162483"/>
    </source>
</evidence>
<dbReference type="Proteomes" id="UP001162483">
    <property type="component" value="Unassembled WGS sequence"/>
</dbReference>
<proteinExistence type="predicted"/>
<reference evidence="1" key="1">
    <citation type="submission" date="2023-05" db="EMBL/GenBank/DDBJ databases">
        <authorList>
            <person name="Stuckert A."/>
        </authorList>
    </citation>
    <scope>NUCLEOTIDE SEQUENCE</scope>
</reference>
<protein>
    <submittedName>
        <fullName evidence="1">Uncharacterized protein</fullName>
    </submittedName>
</protein>